<dbReference type="Proteomes" id="UP000007110">
    <property type="component" value="Unassembled WGS sequence"/>
</dbReference>
<keyword evidence="3" id="KW-1185">Reference proteome</keyword>
<evidence type="ECO:0000313" key="2">
    <source>
        <dbReference type="EnsemblMetazoa" id="XP_011667107"/>
    </source>
</evidence>
<evidence type="ECO:0000256" key="1">
    <source>
        <dbReference type="SAM" id="Phobius"/>
    </source>
</evidence>
<keyword evidence="1" id="KW-0472">Membrane</keyword>
<feature type="transmembrane region" description="Helical" evidence="1">
    <location>
        <begin position="6"/>
        <end position="29"/>
    </location>
</feature>
<proteinExistence type="predicted"/>
<dbReference type="OrthoDB" id="10589728at2759"/>
<dbReference type="InParanoid" id="A0A7M7HKH3"/>
<organism evidence="2 3">
    <name type="scientific">Strongylocentrotus purpuratus</name>
    <name type="common">Purple sea urchin</name>
    <dbReference type="NCBI Taxonomy" id="7668"/>
    <lineage>
        <taxon>Eukaryota</taxon>
        <taxon>Metazoa</taxon>
        <taxon>Echinodermata</taxon>
        <taxon>Eleutherozoa</taxon>
        <taxon>Echinozoa</taxon>
        <taxon>Echinoidea</taxon>
        <taxon>Euechinoidea</taxon>
        <taxon>Echinacea</taxon>
        <taxon>Camarodonta</taxon>
        <taxon>Echinidea</taxon>
        <taxon>Strongylocentrotidae</taxon>
        <taxon>Strongylocentrotus</taxon>
    </lineage>
</organism>
<reference evidence="2" key="2">
    <citation type="submission" date="2021-01" db="UniProtKB">
        <authorList>
            <consortium name="EnsemblMetazoa"/>
        </authorList>
    </citation>
    <scope>IDENTIFICATION</scope>
</reference>
<keyword evidence="1" id="KW-0812">Transmembrane</keyword>
<reference evidence="3" key="1">
    <citation type="submission" date="2015-02" db="EMBL/GenBank/DDBJ databases">
        <title>Genome sequencing for Strongylocentrotus purpuratus.</title>
        <authorList>
            <person name="Murali S."/>
            <person name="Liu Y."/>
            <person name="Vee V."/>
            <person name="English A."/>
            <person name="Wang M."/>
            <person name="Skinner E."/>
            <person name="Han Y."/>
            <person name="Muzny D.M."/>
            <person name="Worley K.C."/>
            <person name="Gibbs R.A."/>
        </authorList>
    </citation>
    <scope>NUCLEOTIDE SEQUENCE</scope>
</reference>
<protein>
    <submittedName>
        <fullName evidence="2">Uncharacterized protein</fullName>
    </submittedName>
</protein>
<keyword evidence="1" id="KW-1133">Transmembrane helix</keyword>
<dbReference type="RefSeq" id="XP_011667107.2">
    <property type="nucleotide sequence ID" value="XM_011668805.2"/>
</dbReference>
<name>A0A7M7HKH3_STRPU</name>
<dbReference type="KEGG" id="spu:100892099"/>
<dbReference type="GeneID" id="100892099"/>
<evidence type="ECO:0000313" key="3">
    <source>
        <dbReference type="Proteomes" id="UP000007110"/>
    </source>
</evidence>
<dbReference type="EnsemblMetazoa" id="XM_011668805">
    <property type="protein sequence ID" value="XP_011667107"/>
    <property type="gene ID" value="LOC100892099"/>
</dbReference>
<dbReference type="AlphaFoldDB" id="A0A7M7HKH3"/>
<accession>A0A7M7HKH3</accession>
<sequence length="206" mass="23108">MSDPVLGAIGVVLGVISLTFCIIQTIVMAKLYKRLSQSIQQNTRPVDEIFSKGKGNGEDDLDEVQEIAAVFSDEYDDVVNPGPCIRPVPPHKPLSYQTSNTNSLESYTNDSATADHVLISPSVADLKNSLALPLKKVFEKSCTLDIRNMNKIPEHQNQTVKSIRPRAQTSNSLCRREKGVKKGKNTNWKVRTRVYSDYPWFKWITL</sequence>